<evidence type="ECO:0000259" key="1">
    <source>
        <dbReference type="Pfam" id="PF06054"/>
    </source>
</evidence>
<dbReference type="Pfam" id="PF06054">
    <property type="entry name" value="CoiA_nuc"/>
    <property type="match status" value="1"/>
</dbReference>
<evidence type="ECO:0000313" key="2">
    <source>
        <dbReference type="EMBL" id="QQP10869.1"/>
    </source>
</evidence>
<accession>A0ABX7AM01</accession>
<reference evidence="2 3" key="1">
    <citation type="submission" date="2020-01" db="EMBL/GenBank/DDBJ databases">
        <authorList>
            <person name="Liu G."/>
            <person name="Liu B."/>
        </authorList>
    </citation>
    <scope>NUCLEOTIDE SEQUENCE [LARGE SCALE GENOMIC DNA]</scope>
    <source>
        <strain evidence="2 3">FJAT-51161</strain>
    </source>
</reference>
<organism evidence="2 3">
    <name type="scientific">Lysinibacillus agricola</name>
    <dbReference type="NCBI Taxonomy" id="2590012"/>
    <lineage>
        <taxon>Bacteria</taxon>
        <taxon>Bacillati</taxon>
        <taxon>Bacillota</taxon>
        <taxon>Bacilli</taxon>
        <taxon>Bacillales</taxon>
        <taxon>Bacillaceae</taxon>
        <taxon>Lysinibacillus</taxon>
    </lineage>
</organism>
<evidence type="ECO:0000313" key="3">
    <source>
        <dbReference type="Proteomes" id="UP000596049"/>
    </source>
</evidence>
<proteinExistence type="predicted"/>
<dbReference type="RefSeq" id="WP_053595671.1">
    <property type="nucleotide sequence ID" value="NZ_CP067341.1"/>
</dbReference>
<protein>
    <recommendedName>
        <fullName evidence="1">Competence protein CoiA nuclease-like domain-containing protein</fullName>
    </recommendedName>
</protein>
<gene>
    <name evidence="2" type="ORF">FJQ98_16615</name>
</gene>
<dbReference type="InterPro" id="IPR010330">
    <property type="entry name" value="CoiA_nuc"/>
</dbReference>
<name>A0ABX7AM01_9BACI</name>
<feature type="domain" description="Competence protein CoiA nuclease-like" evidence="1">
    <location>
        <begin position="68"/>
        <end position="213"/>
    </location>
</feature>
<dbReference type="EMBL" id="CP067341">
    <property type="protein sequence ID" value="QQP10869.1"/>
    <property type="molecule type" value="Genomic_DNA"/>
</dbReference>
<sequence>MLTAKVGKEIINCLDTKYDRYRLKQWSSKGILKCPVCNEKYEYCHGEVVPPYFRHVVKECNGYYSEQETDEHRSGKILLYEWIKNQEGVSEVNLEHWIPETKQRPDIYFEFNNEKCVIEFQCSPIASEFIIRRELYRLAGIHDIWILGIDKYNIEICSGEPNHMKRYKLIEKELLNNSLIYLDVKRKAIITDLNILDINKKLENSIAYFQLSNKKEFDLFSEYLSNKMSFVIESINNFIFDNGIKINNELNSMLSDIKDTYINNYDDIMKDRKRRHDNLLKFKDKYNNDEIVSTYVGEIGNDTTLNVLLMEKIYFKTYKSTLYKFVTEDGDLLTWLTSLRPNISVGDYAVLSGKVKAHLEYENIKQTRMVRCKTIKF</sequence>
<dbReference type="Proteomes" id="UP000596049">
    <property type="component" value="Chromosome"/>
</dbReference>
<keyword evidence="3" id="KW-1185">Reference proteome</keyword>